<comment type="pathway">
    <text evidence="3">Protein modification; protein glycosylation.</text>
</comment>
<dbReference type="GO" id="GO:0016263">
    <property type="term" value="F:glycoprotein-N-acetylgalactosamine 3-beta-galactosyltransferase activity"/>
    <property type="evidence" value="ECO:0007669"/>
    <property type="project" value="UniProtKB-EC"/>
</dbReference>
<organism evidence="23 24">
    <name type="scientific">Holothuria leucospilota</name>
    <name type="common">Black long sea cucumber</name>
    <name type="synonym">Mertensiothuria leucospilota</name>
    <dbReference type="NCBI Taxonomy" id="206669"/>
    <lineage>
        <taxon>Eukaryota</taxon>
        <taxon>Metazoa</taxon>
        <taxon>Echinodermata</taxon>
        <taxon>Eleutherozoa</taxon>
        <taxon>Echinozoa</taxon>
        <taxon>Holothuroidea</taxon>
        <taxon>Aspidochirotacea</taxon>
        <taxon>Aspidochirotida</taxon>
        <taxon>Holothuriidae</taxon>
        <taxon>Holothuria</taxon>
    </lineage>
</organism>
<evidence type="ECO:0000256" key="1">
    <source>
        <dbReference type="ARBA" id="ARBA00001936"/>
    </source>
</evidence>
<evidence type="ECO:0000313" key="24">
    <source>
        <dbReference type="Proteomes" id="UP001152320"/>
    </source>
</evidence>
<dbReference type="Proteomes" id="UP001152320">
    <property type="component" value="Chromosome 18"/>
</dbReference>
<evidence type="ECO:0000256" key="14">
    <source>
        <dbReference type="ARBA" id="ARBA00023136"/>
    </source>
</evidence>
<feature type="region of interest" description="Disordered" evidence="20">
    <location>
        <begin position="374"/>
        <end position="449"/>
    </location>
</feature>
<dbReference type="OrthoDB" id="414175at2759"/>
<comment type="subunit">
    <text evidence="5">Homodimer; disulfide-linked.</text>
</comment>
<dbReference type="AlphaFoldDB" id="A0A9Q1BH01"/>
<evidence type="ECO:0000256" key="18">
    <source>
        <dbReference type="ARBA" id="ARBA00040898"/>
    </source>
</evidence>
<evidence type="ECO:0000256" key="4">
    <source>
        <dbReference type="ARBA" id="ARBA00006462"/>
    </source>
</evidence>
<keyword evidence="7" id="KW-0328">Glycosyltransferase</keyword>
<evidence type="ECO:0000256" key="16">
    <source>
        <dbReference type="ARBA" id="ARBA00023180"/>
    </source>
</evidence>
<comment type="similarity">
    <text evidence="4">Belongs to the glycosyltransferase 31 family. Beta3-Gal-T subfamily.</text>
</comment>
<name>A0A9Q1BH01_HOLLE</name>
<keyword evidence="16" id="KW-0325">Glycoprotein</keyword>
<evidence type="ECO:0000256" key="10">
    <source>
        <dbReference type="ARBA" id="ARBA00022723"/>
    </source>
</evidence>
<evidence type="ECO:0000256" key="21">
    <source>
        <dbReference type="SAM" id="Phobius"/>
    </source>
</evidence>
<keyword evidence="10" id="KW-0479">Metal-binding</keyword>
<comment type="cofactor">
    <cofactor evidence="1">
        <name>Mn(2+)</name>
        <dbReference type="ChEBI" id="CHEBI:29035"/>
    </cofactor>
</comment>
<comment type="caution">
    <text evidence="23">The sequence shown here is derived from an EMBL/GenBank/DDBJ whole genome shotgun (WGS) entry which is preliminary data.</text>
</comment>
<keyword evidence="11" id="KW-0547">Nucleotide-binding</keyword>
<evidence type="ECO:0000256" key="8">
    <source>
        <dbReference type="ARBA" id="ARBA00022679"/>
    </source>
</evidence>
<feature type="domain" description="Fringe-like glycosyltransferase" evidence="22">
    <location>
        <begin position="165"/>
        <end position="278"/>
    </location>
</feature>
<accession>A0A9Q1BH01</accession>
<evidence type="ECO:0000256" key="3">
    <source>
        <dbReference type="ARBA" id="ARBA00004922"/>
    </source>
</evidence>
<evidence type="ECO:0000313" key="23">
    <source>
        <dbReference type="EMBL" id="KAJ8024799.1"/>
    </source>
</evidence>
<dbReference type="PANTHER" id="PTHR23033">
    <property type="entry name" value="BETA1,3-GALACTOSYLTRANSFERASE"/>
    <property type="match status" value="1"/>
</dbReference>
<evidence type="ECO:0000256" key="11">
    <source>
        <dbReference type="ARBA" id="ARBA00022741"/>
    </source>
</evidence>
<dbReference type="EMBL" id="JAIZAY010000018">
    <property type="protein sequence ID" value="KAJ8024799.1"/>
    <property type="molecule type" value="Genomic_DNA"/>
</dbReference>
<dbReference type="InterPro" id="IPR003378">
    <property type="entry name" value="Fringe-like_glycosylTrfase"/>
</dbReference>
<keyword evidence="14 21" id="KW-0472">Membrane</keyword>
<feature type="transmembrane region" description="Helical" evidence="21">
    <location>
        <begin position="15"/>
        <end position="34"/>
    </location>
</feature>
<evidence type="ECO:0000256" key="15">
    <source>
        <dbReference type="ARBA" id="ARBA00023157"/>
    </source>
</evidence>
<dbReference type="Pfam" id="PF02434">
    <property type="entry name" value="Fringe"/>
    <property type="match status" value="1"/>
</dbReference>
<protein>
    <recommendedName>
        <fullName evidence="18">Glycoprotein-N-acetylgalactosamine 3-beta-galactosyltransferase 1</fullName>
        <ecNumber evidence="6">2.4.1.122</ecNumber>
    </recommendedName>
</protein>
<sequence length="449" mass="51299">MAGSILASGTSTQHLFINFIFGLLFGSVVTYIGLKFSNSSVVDELYVRVLERENPFLTLIADPHGDTHAEVNDGNKVSLQESQRFSAHKDAFMLGEDALGDWMSRRIRILCWIMTNPGNLDKKAIHVKATWAKRCNIVLFISSQNTDFPTIAVVDHEGREYLWQKTRGAFDHIYKHYLDKADWFLKADDDTYVIVENMRKLVSLYDPEKPIYFGRKFKPYVKQGYMSGGAGYVLSRKAVELLVEKGFKDTKLCKSATHVGGAEDVEIGRCLMNVGVEAGDSRDDIYETFHPFVMQQMVVPNILPRKFWYFSYNFYPVKEGPECCSDYSISFHYVPPNMMYQLEFMVYHMRPFGVGYYMCPAEIRTIIGLPEAQPPAEPASPIEGEKIKFVEKKEPEKKPEEKPESGKEQESEKKKESKKSKESEKKEEAKEETKVVVDIKAQDKEAVNG</sequence>
<dbReference type="GO" id="GO:0000166">
    <property type="term" value="F:nucleotide binding"/>
    <property type="evidence" value="ECO:0007669"/>
    <property type="project" value="UniProtKB-KW"/>
</dbReference>
<evidence type="ECO:0000256" key="9">
    <source>
        <dbReference type="ARBA" id="ARBA00022692"/>
    </source>
</evidence>
<dbReference type="EC" id="2.4.1.122" evidence="6"/>
<comment type="subcellular location">
    <subcellularLocation>
        <location evidence="2">Membrane</location>
        <topology evidence="2">Single-pass type II membrane protein</topology>
    </subcellularLocation>
</comment>
<keyword evidence="9 21" id="KW-0812">Transmembrane</keyword>
<keyword evidence="24" id="KW-1185">Reference proteome</keyword>
<reference evidence="23" key="1">
    <citation type="submission" date="2021-10" db="EMBL/GenBank/DDBJ databases">
        <title>Tropical sea cucumber genome reveals ecological adaptation and Cuvierian tubules defense mechanism.</title>
        <authorList>
            <person name="Chen T."/>
        </authorList>
    </citation>
    <scope>NUCLEOTIDE SEQUENCE</scope>
    <source>
        <strain evidence="23">Nanhai2018</strain>
        <tissue evidence="23">Muscle</tissue>
    </source>
</reference>
<evidence type="ECO:0000256" key="7">
    <source>
        <dbReference type="ARBA" id="ARBA00022676"/>
    </source>
</evidence>
<evidence type="ECO:0000256" key="12">
    <source>
        <dbReference type="ARBA" id="ARBA00022968"/>
    </source>
</evidence>
<evidence type="ECO:0000256" key="20">
    <source>
        <dbReference type="SAM" id="MobiDB-lite"/>
    </source>
</evidence>
<keyword evidence="15" id="KW-1015">Disulfide bond</keyword>
<gene>
    <name evidence="23" type="ORF">HOLleu_34815</name>
</gene>
<evidence type="ECO:0000256" key="2">
    <source>
        <dbReference type="ARBA" id="ARBA00004606"/>
    </source>
</evidence>
<keyword evidence="17" id="KW-0464">Manganese</keyword>
<dbReference type="FunFam" id="3.90.550.50:FF:000017">
    <property type="entry name" value="Glycoprotein-N-acetylgalactosamine 3-beta-galactosyltransferase 1"/>
    <property type="match status" value="1"/>
</dbReference>
<dbReference type="InterPro" id="IPR026050">
    <property type="entry name" value="C1GALT1/C1GALT1_chp1"/>
</dbReference>
<evidence type="ECO:0000259" key="22">
    <source>
        <dbReference type="Pfam" id="PF02434"/>
    </source>
</evidence>
<evidence type="ECO:0000256" key="5">
    <source>
        <dbReference type="ARBA" id="ARBA00011748"/>
    </source>
</evidence>
<evidence type="ECO:0000256" key="19">
    <source>
        <dbReference type="ARBA" id="ARBA00059245"/>
    </source>
</evidence>
<dbReference type="Gene3D" id="3.90.550.50">
    <property type="match status" value="1"/>
</dbReference>
<comment type="function">
    <text evidence="19">Glycosyltransferase that generates the core 1 O-glycan Gal-beta1-3GalNAc-alpha1-Ser/Thr (T antigen), which is a precursor for many extended O-glycans in glycoproteins.</text>
</comment>
<feature type="compositionally biased region" description="Basic and acidic residues" evidence="20">
    <location>
        <begin position="383"/>
        <end position="449"/>
    </location>
</feature>
<proteinExistence type="inferred from homology"/>
<evidence type="ECO:0000256" key="17">
    <source>
        <dbReference type="ARBA" id="ARBA00023211"/>
    </source>
</evidence>
<evidence type="ECO:0000256" key="13">
    <source>
        <dbReference type="ARBA" id="ARBA00022989"/>
    </source>
</evidence>
<dbReference type="PANTHER" id="PTHR23033:SF14">
    <property type="entry name" value="GLYCOPROTEIN-N-ACETYLGALACTOSAMINE 3-BETA-GALACTOSYLTRANSFERASE 1-RELATED"/>
    <property type="match status" value="1"/>
</dbReference>
<dbReference type="GO" id="GO:0030145">
    <property type="term" value="F:manganese ion binding"/>
    <property type="evidence" value="ECO:0007669"/>
    <property type="project" value="UniProtKB-ARBA"/>
</dbReference>
<evidence type="ECO:0000256" key="6">
    <source>
        <dbReference type="ARBA" id="ARBA00012557"/>
    </source>
</evidence>
<keyword evidence="8" id="KW-0808">Transferase</keyword>
<keyword evidence="12" id="KW-0735">Signal-anchor</keyword>
<dbReference type="GO" id="GO:0016020">
    <property type="term" value="C:membrane"/>
    <property type="evidence" value="ECO:0007669"/>
    <property type="project" value="UniProtKB-SubCell"/>
</dbReference>
<keyword evidence="13 21" id="KW-1133">Transmembrane helix</keyword>